<proteinExistence type="predicted"/>
<feature type="non-terminal residue" evidence="1">
    <location>
        <position position="1"/>
    </location>
</feature>
<comment type="caution">
    <text evidence="1">The sequence shown here is derived from an EMBL/GenBank/DDBJ whole genome shotgun (WGS) entry which is preliminary data.</text>
</comment>
<evidence type="ECO:0000313" key="2">
    <source>
        <dbReference type="Proteomes" id="UP000789920"/>
    </source>
</evidence>
<accession>A0ACA9QJ91</accession>
<dbReference type="Proteomes" id="UP000789920">
    <property type="component" value="Unassembled WGS sequence"/>
</dbReference>
<feature type="non-terminal residue" evidence="1">
    <location>
        <position position="82"/>
    </location>
</feature>
<dbReference type="EMBL" id="CAJVQC010031151">
    <property type="protein sequence ID" value="CAG8747675.1"/>
    <property type="molecule type" value="Genomic_DNA"/>
</dbReference>
<evidence type="ECO:0000313" key="1">
    <source>
        <dbReference type="EMBL" id="CAG8747675.1"/>
    </source>
</evidence>
<organism evidence="1 2">
    <name type="scientific">Racocetra persica</name>
    <dbReference type="NCBI Taxonomy" id="160502"/>
    <lineage>
        <taxon>Eukaryota</taxon>
        <taxon>Fungi</taxon>
        <taxon>Fungi incertae sedis</taxon>
        <taxon>Mucoromycota</taxon>
        <taxon>Glomeromycotina</taxon>
        <taxon>Glomeromycetes</taxon>
        <taxon>Diversisporales</taxon>
        <taxon>Gigasporaceae</taxon>
        <taxon>Racocetra</taxon>
    </lineage>
</organism>
<keyword evidence="2" id="KW-1185">Reference proteome</keyword>
<gene>
    <name evidence="1" type="ORF">RPERSI_LOCUS13842</name>
</gene>
<reference evidence="1" key="1">
    <citation type="submission" date="2021-06" db="EMBL/GenBank/DDBJ databases">
        <authorList>
            <person name="Kallberg Y."/>
            <person name="Tangrot J."/>
            <person name="Rosling A."/>
        </authorList>
    </citation>
    <scope>NUCLEOTIDE SEQUENCE</scope>
    <source>
        <strain evidence="1">MA461A</strain>
    </source>
</reference>
<sequence length="82" mass="9690">MIAKFYDRLSSNYTQLLENSDEYNVIINIGKVETQSFKAHSIILQYRCPYFYQQLKDISPNINNIKEINEPDITIKVFDIII</sequence>
<protein>
    <submittedName>
        <fullName evidence="1">21051_t:CDS:1</fullName>
    </submittedName>
</protein>
<name>A0ACA9QJ91_9GLOM</name>